<evidence type="ECO:0000313" key="3">
    <source>
        <dbReference type="Proteomes" id="UP001139488"/>
    </source>
</evidence>
<organism evidence="2 3">
    <name type="scientific">Vibrio gelatinilyticus</name>
    <dbReference type="NCBI Taxonomy" id="2893468"/>
    <lineage>
        <taxon>Bacteria</taxon>
        <taxon>Pseudomonadati</taxon>
        <taxon>Pseudomonadota</taxon>
        <taxon>Gammaproteobacteria</taxon>
        <taxon>Vibrionales</taxon>
        <taxon>Vibrionaceae</taxon>
        <taxon>Vibrio</taxon>
    </lineage>
</organism>
<proteinExistence type="predicted"/>
<dbReference type="RefSeq" id="WP_244359372.1">
    <property type="nucleotide sequence ID" value="NZ_JAJNNZ010000026.1"/>
</dbReference>
<keyword evidence="3" id="KW-1185">Reference proteome</keyword>
<dbReference type="Gene3D" id="3.40.50.300">
    <property type="entry name" value="P-loop containing nucleotide triphosphate hydrolases"/>
    <property type="match status" value="1"/>
</dbReference>
<protein>
    <submittedName>
        <fullName evidence="2">AAA family ATPase</fullName>
    </submittedName>
</protein>
<comment type="caution">
    <text evidence="2">The sequence shown here is derived from an EMBL/GenBank/DDBJ whole genome shotgun (WGS) entry which is preliminary data.</text>
</comment>
<feature type="domain" description="NadR/Ttd14 AAA" evidence="1">
    <location>
        <begin position="7"/>
        <end position="168"/>
    </location>
</feature>
<dbReference type="SUPFAM" id="SSF52540">
    <property type="entry name" value="P-loop containing nucleoside triphosphate hydrolases"/>
    <property type="match status" value="1"/>
</dbReference>
<dbReference type="InterPro" id="IPR027417">
    <property type="entry name" value="P-loop_NTPase"/>
</dbReference>
<dbReference type="AlphaFoldDB" id="A0A9X2AXD3"/>
<gene>
    <name evidence="2" type="ORF">LNL84_19015</name>
</gene>
<name>A0A9X2AXD3_9VIBR</name>
<evidence type="ECO:0000259" key="1">
    <source>
        <dbReference type="Pfam" id="PF13521"/>
    </source>
</evidence>
<dbReference type="InterPro" id="IPR038727">
    <property type="entry name" value="NadR/Ttd14_AAA_dom"/>
</dbReference>
<evidence type="ECO:0000313" key="2">
    <source>
        <dbReference type="EMBL" id="MCJ2378894.1"/>
    </source>
</evidence>
<accession>A0A9X2AXD3</accession>
<reference evidence="2" key="1">
    <citation type="submission" date="2021-11" db="EMBL/GenBank/DDBJ databases">
        <title>Vibrio ZSDE26 sp. nov. and Vibrio ZSDZ34 sp. nov., isolated from coastal seawater in Qingdao.</title>
        <authorList>
            <person name="Zhang P."/>
        </authorList>
    </citation>
    <scope>NUCLEOTIDE SEQUENCE</scope>
    <source>
        <strain evidence="2">ZSDZ34</strain>
    </source>
</reference>
<dbReference type="Pfam" id="PF13521">
    <property type="entry name" value="AAA_28"/>
    <property type="match status" value="1"/>
</dbReference>
<sequence length="185" mass="20676">MFGLDPVIISGGPGAGKTTLVSALELLGYSVGHEIPRRLITEQKTKSDGILPWFDLAGFAQLCFGEMVLQRKSLLASSLAFVDRGIPDICGYLENAGLIVDDLILIESRRGYHNTVFLCKPVEQYYIQDDFRPYPFSEALELHDSLIKTYTDLGYNLIEIPWGITSERVDFVLKSLNNLSKKETV</sequence>
<dbReference type="EMBL" id="JAJNNZ010000026">
    <property type="protein sequence ID" value="MCJ2378894.1"/>
    <property type="molecule type" value="Genomic_DNA"/>
</dbReference>
<dbReference type="Proteomes" id="UP001139488">
    <property type="component" value="Unassembled WGS sequence"/>
</dbReference>